<dbReference type="GO" id="GO:0016926">
    <property type="term" value="P:protein desumoylation"/>
    <property type="evidence" value="ECO:0007669"/>
    <property type="project" value="TreeGrafter"/>
</dbReference>
<feature type="compositionally biased region" description="Basic residues" evidence="5">
    <location>
        <begin position="161"/>
        <end position="171"/>
    </location>
</feature>
<keyword evidence="3" id="KW-0378">Hydrolase</keyword>
<evidence type="ECO:0000256" key="3">
    <source>
        <dbReference type="ARBA" id="ARBA00022801"/>
    </source>
</evidence>
<evidence type="ECO:0000256" key="2">
    <source>
        <dbReference type="ARBA" id="ARBA00022670"/>
    </source>
</evidence>
<dbReference type="PROSITE" id="PS50600">
    <property type="entry name" value="ULP_PROTEASE"/>
    <property type="match status" value="1"/>
</dbReference>
<dbReference type="SUPFAM" id="SSF54001">
    <property type="entry name" value="Cysteine proteinases"/>
    <property type="match status" value="1"/>
</dbReference>
<dbReference type="Proteomes" id="UP000887566">
    <property type="component" value="Unplaced"/>
</dbReference>
<keyword evidence="4" id="KW-0788">Thiol protease</keyword>
<name>A0A914VN85_9BILA</name>
<evidence type="ECO:0000259" key="6">
    <source>
        <dbReference type="PROSITE" id="PS50600"/>
    </source>
</evidence>
<dbReference type="Pfam" id="PF02902">
    <property type="entry name" value="Peptidase_C48"/>
    <property type="match status" value="1"/>
</dbReference>
<feature type="region of interest" description="Disordered" evidence="5">
    <location>
        <begin position="156"/>
        <end position="212"/>
    </location>
</feature>
<dbReference type="WBParaSite" id="PSAMB.scaffold2152size25006.g16575.t1">
    <property type="protein sequence ID" value="PSAMB.scaffold2152size25006.g16575.t1"/>
    <property type="gene ID" value="PSAMB.scaffold2152size25006.g16575"/>
</dbReference>
<dbReference type="InterPro" id="IPR038765">
    <property type="entry name" value="Papain-like_cys_pep_sf"/>
</dbReference>
<dbReference type="GO" id="GO:0006508">
    <property type="term" value="P:proteolysis"/>
    <property type="evidence" value="ECO:0007669"/>
    <property type="project" value="UniProtKB-KW"/>
</dbReference>
<dbReference type="Gene3D" id="3.40.395.10">
    <property type="entry name" value="Adenoviral Proteinase, Chain A"/>
    <property type="match status" value="1"/>
</dbReference>
<keyword evidence="7" id="KW-1185">Reference proteome</keyword>
<feature type="domain" description="Ubiquitin-like protease family profile" evidence="6">
    <location>
        <begin position="246"/>
        <end position="415"/>
    </location>
</feature>
<evidence type="ECO:0000256" key="1">
    <source>
        <dbReference type="ARBA" id="ARBA00005234"/>
    </source>
</evidence>
<organism evidence="7 8">
    <name type="scientific">Plectus sambesii</name>
    <dbReference type="NCBI Taxonomy" id="2011161"/>
    <lineage>
        <taxon>Eukaryota</taxon>
        <taxon>Metazoa</taxon>
        <taxon>Ecdysozoa</taxon>
        <taxon>Nematoda</taxon>
        <taxon>Chromadorea</taxon>
        <taxon>Plectida</taxon>
        <taxon>Plectina</taxon>
        <taxon>Plectoidea</taxon>
        <taxon>Plectidae</taxon>
        <taxon>Plectus</taxon>
    </lineage>
</organism>
<dbReference type="InterPro" id="IPR003653">
    <property type="entry name" value="Peptidase_C48_C"/>
</dbReference>
<proteinExistence type="inferred from homology"/>
<dbReference type="AlphaFoldDB" id="A0A914VN85"/>
<dbReference type="PANTHER" id="PTHR12606:SF10">
    <property type="entry name" value="SENTRIN-SPECIFIC PROTEASE 5"/>
    <property type="match status" value="1"/>
</dbReference>
<evidence type="ECO:0000256" key="5">
    <source>
        <dbReference type="SAM" id="MobiDB-lite"/>
    </source>
</evidence>
<sequence length="415" mass="47241">MVQADDAGRVQPYLKLIPGLEEKLEAWSLEWREAIRVLADKHLAALKQRTTLAHPSQTKFLSWLQEIHSRLQTRMVQLQAGAKPRPKDQRYVRLDERIANAKLLNCPDMGSQMLAAERYLTRSAYMVHDVDSAGVSRKAARVVSKKYIRLDAERKLAPNLPKRRRPFRARKPVVQPSTQPPPIQSPPMQPTERSSPPVQSPPIQPLTQPTERSPLMQLQPTEASWLEQSPPTRAQPTEQSLPWVATNLTAADFASLRGKAWLNDMIIDSYLVLVNARSQLVSRQRVYAFLTHFYTMMCSRGYTSVRTWTKVDDILDHDLLLFPINDRGNHWTLIVVNMPRWRISYYDSMGSNGDRHLQTIRRAVCSSSATIRPPVPLSARSPVRSPARSSVHPPARSSIRPPAHRQPSMDYDPLS</sequence>
<dbReference type="GO" id="GO:0005634">
    <property type="term" value="C:nucleus"/>
    <property type="evidence" value="ECO:0007669"/>
    <property type="project" value="TreeGrafter"/>
</dbReference>
<reference evidence="8" key="1">
    <citation type="submission" date="2022-11" db="UniProtKB">
        <authorList>
            <consortium name="WormBaseParasite"/>
        </authorList>
    </citation>
    <scope>IDENTIFICATION</scope>
</reference>
<accession>A0A914VN85</accession>
<protein>
    <submittedName>
        <fullName evidence="8">Ubiquitin-like protease family profile domain-containing protein</fullName>
    </submittedName>
</protein>
<comment type="similarity">
    <text evidence="1">Belongs to the peptidase C48 family.</text>
</comment>
<keyword evidence="2" id="KW-0645">Protease</keyword>
<dbReference type="PANTHER" id="PTHR12606">
    <property type="entry name" value="SENTRIN/SUMO-SPECIFIC PROTEASE"/>
    <property type="match status" value="1"/>
</dbReference>
<evidence type="ECO:0000313" key="8">
    <source>
        <dbReference type="WBParaSite" id="PSAMB.scaffold2152size25006.g16575.t1"/>
    </source>
</evidence>
<evidence type="ECO:0000313" key="7">
    <source>
        <dbReference type="Proteomes" id="UP000887566"/>
    </source>
</evidence>
<dbReference type="GO" id="GO:0016929">
    <property type="term" value="F:deSUMOylase activity"/>
    <property type="evidence" value="ECO:0007669"/>
    <property type="project" value="TreeGrafter"/>
</dbReference>
<feature type="compositionally biased region" description="Pro residues" evidence="5">
    <location>
        <begin position="178"/>
        <end position="189"/>
    </location>
</feature>
<feature type="region of interest" description="Disordered" evidence="5">
    <location>
        <begin position="371"/>
        <end position="415"/>
    </location>
</feature>
<feature type="compositionally biased region" description="Low complexity" evidence="5">
    <location>
        <begin position="377"/>
        <end position="398"/>
    </location>
</feature>
<evidence type="ECO:0000256" key="4">
    <source>
        <dbReference type="ARBA" id="ARBA00022807"/>
    </source>
</evidence>